<reference evidence="5" key="1">
    <citation type="submission" date="2019-01" db="EMBL/GenBank/DDBJ databases">
        <title>Draft genome sequences of three monokaryotic isolates of the white-rot basidiomycete fungus Dichomitus squalens.</title>
        <authorList>
            <consortium name="DOE Joint Genome Institute"/>
            <person name="Lopez S.C."/>
            <person name="Andreopoulos B."/>
            <person name="Pangilinan J."/>
            <person name="Lipzen A."/>
            <person name="Riley R."/>
            <person name="Ahrendt S."/>
            <person name="Ng V."/>
            <person name="Barry K."/>
            <person name="Daum C."/>
            <person name="Grigoriev I.V."/>
            <person name="Hilden K.S."/>
            <person name="Makela M.R."/>
            <person name="de Vries R.P."/>
        </authorList>
    </citation>
    <scope>NUCLEOTIDE SEQUENCE [LARGE SCALE GENOMIC DNA]</scope>
    <source>
        <strain evidence="5">OM18370.1</strain>
    </source>
</reference>
<evidence type="ECO:0008006" key="6">
    <source>
        <dbReference type="Google" id="ProtNLM"/>
    </source>
</evidence>
<protein>
    <recommendedName>
        <fullName evidence="6">DUF1793-domain-containing protein</fullName>
    </recommendedName>
</protein>
<evidence type="ECO:0000259" key="4">
    <source>
        <dbReference type="Pfam" id="PF17168"/>
    </source>
</evidence>
<evidence type="ECO:0000313" key="5">
    <source>
        <dbReference type="EMBL" id="TBU22005.1"/>
    </source>
</evidence>
<dbReference type="PANTHER" id="PTHR31987:SF1">
    <property type="entry name" value="GLUTAMINASE A"/>
    <property type="match status" value="1"/>
</dbReference>
<dbReference type="InterPro" id="IPR052743">
    <property type="entry name" value="Glutaminase_GtaA"/>
</dbReference>
<evidence type="ECO:0000256" key="1">
    <source>
        <dbReference type="SAM" id="MobiDB-lite"/>
    </source>
</evidence>
<dbReference type="AlphaFoldDB" id="A0A4Q9M570"/>
<keyword evidence="2" id="KW-0732">Signal</keyword>
<feature type="domain" description="Glutaminase A central" evidence="3">
    <location>
        <begin position="343"/>
        <end position="694"/>
    </location>
</feature>
<evidence type="ECO:0000256" key="2">
    <source>
        <dbReference type="SAM" id="SignalP"/>
    </source>
</evidence>
<dbReference type="EMBL" id="ML143562">
    <property type="protein sequence ID" value="TBU22005.1"/>
    <property type="molecule type" value="Genomic_DNA"/>
</dbReference>
<feature type="compositionally biased region" description="Low complexity" evidence="1">
    <location>
        <begin position="708"/>
        <end position="728"/>
    </location>
</feature>
<dbReference type="InterPro" id="IPR032514">
    <property type="entry name" value="GtaA_central"/>
</dbReference>
<dbReference type="InterPro" id="IPR008928">
    <property type="entry name" value="6-hairpin_glycosidase_sf"/>
</dbReference>
<evidence type="ECO:0000259" key="3">
    <source>
        <dbReference type="Pfam" id="PF16335"/>
    </source>
</evidence>
<sequence>MPLLAYAVVSVTLALSVRAGNWTATPFSPASVPLAVRSPYLSVWLPQGAGNALNDVWPEFWTGQDVSGWSGFAKVDGTAYVWMGAPGVPNTTFTKATQKSLQWTSTQSSFVMTAGPVDLNITFFSPVEPSDLVNQSLPLSYYSISAASNDQNSHKVQVYVDISGEWVTGTRLSAPTINWTTTAGDVITHQVQLTNQVEYSELGDHIQQGAAYHSTLSVPGTTYQTGQDIVVRAEFINNGVLNNTQDTQFRAVNDNWPVFAFAHDFGTVTAATTPVVYSVGHARDPAIQYVTVNNGRMALSSYFWTRYSTMADAIAAFLKDYNNAVARADAFDAQINNDARNISSDYASLVALSIRQTFGAIEITVGKKMDGTLDTSNILTFTKQISSDNTVNTVDVIYPSWPLFLYTNPAIGRSLLLPSLQYQNSGQYPNRWCAHDMGSSYPNATGHNDGLDIQMPVEESGNMLIMALSYTQWTNDMSLLSTYSGLLDQWTQFLVQDSLIPANQVSTDNFAGSLANQTNLAIKGIVGIQAMAEIARLTNDMSKYTNYSTLAASYVQQWQNYAISSSGSHLTLSYGDDASWGLTYNLYADKLLATNVFPSSVYDLQTSWYNGKANTYGVILDTRHTYTKSDWSMWTAAIVTSNDVRDQIVSAVVKYASDGQNSNPLSDLYDTDSGKQAMGGNFARPVVGGHLALLALQAAPNITDPNVSSSSTSTGSTASPTGSPSTSSNKSGAPPRWSNAGSVTVLSLLGILCVFLVA</sequence>
<dbReference type="Pfam" id="PF17168">
    <property type="entry name" value="DUF5127"/>
    <property type="match status" value="1"/>
</dbReference>
<dbReference type="Pfam" id="PF16335">
    <property type="entry name" value="GtaA_6_Hairpin"/>
    <property type="match status" value="1"/>
</dbReference>
<gene>
    <name evidence="5" type="ORF">BD311DRAFT_677022</name>
</gene>
<proteinExistence type="predicted"/>
<dbReference type="OrthoDB" id="431715at2759"/>
<dbReference type="PANTHER" id="PTHR31987">
    <property type="entry name" value="GLUTAMINASE A-RELATED"/>
    <property type="match status" value="1"/>
</dbReference>
<feature type="signal peptide" evidence="2">
    <location>
        <begin position="1"/>
        <end position="19"/>
    </location>
</feature>
<feature type="region of interest" description="Disordered" evidence="1">
    <location>
        <begin position="704"/>
        <end position="736"/>
    </location>
</feature>
<feature type="domain" description="Glutaminase A N-terminal" evidence="4">
    <location>
        <begin position="106"/>
        <end position="338"/>
    </location>
</feature>
<dbReference type="Proteomes" id="UP000292957">
    <property type="component" value="Unassembled WGS sequence"/>
</dbReference>
<organism evidence="5">
    <name type="scientific">Dichomitus squalens</name>
    <dbReference type="NCBI Taxonomy" id="114155"/>
    <lineage>
        <taxon>Eukaryota</taxon>
        <taxon>Fungi</taxon>
        <taxon>Dikarya</taxon>
        <taxon>Basidiomycota</taxon>
        <taxon>Agaricomycotina</taxon>
        <taxon>Agaricomycetes</taxon>
        <taxon>Polyporales</taxon>
        <taxon>Polyporaceae</taxon>
        <taxon>Dichomitus</taxon>
    </lineage>
</organism>
<dbReference type="InterPro" id="IPR033433">
    <property type="entry name" value="GtaA_N"/>
</dbReference>
<accession>A0A4Q9M570</accession>
<dbReference type="SUPFAM" id="SSF48208">
    <property type="entry name" value="Six-hairpin glycosidases"/>
    <property type="match status" value="1"/>
</dbReference>
<feature type="chain" id="PRO_5020827334" description="DUF1793-domain-containing protein" evidence="2">
    <location>
        <begin position="20"/>
        <end position="758"/>
    </location>
</feature>
<dbReference type="GO" id="GO:0005975">
    <property type="term" value="P:carbohydrate metabolic process"/>
    <property type="evidence" value="ECO:0007669"/>
    <property type="project" value="InterPro"/>
</dbReference>
<name>A0A4Q9M570_9APHY</name>